<evidence type="ECO:0000313" key="1">
    <source>
        <dbReference type="EMBL" id="PHV71344.1"/>
    </source>
</evidence>
<dbReference type="Proteomes" id="UP000224460">
    <property type="component" value="Unassembled WGS sequence"/>
</dbReference>
<reference evidence="1" key="1">
    <citation type="submission" date="2017-10" db="EMBL/GenBank/DDBJ databases">
        <title>Genome sequence of cellulolytic Lachnospiraceae bacterium XHS1971 isolated from hotspring sediment.</title>
        <authorList>
            <person name="Vasudevan G."/>
            <person name="Joshi A.J."/>
            <person name="Hivarkar S."/>
            <person name="Lanjekar V.B."/>
            <person name="Dhakephalkar P.K."/>
            <person name="Dagar S."/>
        </authorList>
    </citation>
    <scope>NUCLEOTIDE SEQUENCE</scope>
    <source>
        <strain evidence="1">XHS1971</strain>
    </source>
</reference>
<keyword evidence="1" id="KW-0548">Nucleotidyltransferase</keyword>
<sequence length="257" mass="29599">MKLVILAGGYGSRLGEITSIVPKPMVEIGGKPILWHIMKIYSHYGIKDFVICLGYKSHLIKDYFLHYKERTNDFTVHCGDGTVEFHTQHDEQEWKVTLVDTGLDALKGARLKKVEKYLDEGINLLTYGDGLANINIDELINYHLNKRKLVTISGVHPPARFGELIEEGGILKSFEEKSQTSQGLINGGYMVFERELLDYLTEDDNCDLEYGTFERLAEMDKIAVYKHEGLWTCMDNERDLGQLINMWKKDKAFWKVW</sequence>
<name>A0AC61DDL1_9FIRM</name>
<keyword evidence="1" id="KW-0808">Transferase</keyword>
<gene>
    <name evidence="1" type="primary">rfbF</name>
    <name evidence="1" type="ORF">CS063_06530</name>
</gene>
<protein>
    <submittedName>
        <fullName evidence="1">Glucose-1-phosphate cytidylyltransferase</fullName>
    </submittedName>
</protein>
<evidence type="ECO:0000313" key="2">
    <source>
        <dbReference type="Proteomes" id="UP000224460"/>
    </source>
</evidence>
<keyword evidence="2" id="KW-1185">Reference proteome</keyword>
<organism evidence="1 2">
    <name type="scientific">Sporanaerobium hydrogeniformans</name>
    <dbReference type="NCBI Taxonomy" id="3072179"/>
    <lineage>
        <taxon>Bacteria</taxon>
        <taxon>Bacillati</taxon>
        <taxon>Bacillota</taxon>
        <taxon>Clostridia</taxon>
        <taxon>Lachnospirales</taxon>
        <taxon>Lachnospiraceae</taxon>
        <taxon>Sporanaerobium</taxon>
    </lineage>
</organism>
<proteinExistence type="predicted"/>
<dbReference type="EMBL" id="PEDL01000004">
    <property type="protein sequence ID" value="PHV71344.1"/>
    <property type="molecule type" value="Genomic_DNA"/>
</dbReference>
<comment type="caution">
    <text evidence="1">The sequence shown here is derived from an EMBL/GenBank/DDBJ whole genome shotgun (WGS) entry which is preliminary data.</text>
</comment>
<accession>A0AC61DDL1</accession>